<keyword evidence="3" id="KW-1185">Reference proteome</keyword>
<proteinExistence type="predicted"/>
<dbReference type="Proteomes" id="UP000009183">
    <property type="component" value="Chromosome 12"/>
</dbReference>
<reference evidence="3" key="1">
    <citation type="journal article" date="2007" name="Nature">
        <title>The grapevine genome sequence suggests ancestral hexaploidization in major angiosperm phyla.</title>
        <authorList>
            <consortium name="The French-Italian Public Consortium for Grapevine Genome Characterization."/>
            <person name="Jaillon O."/>
            <person name="Aury J.-M."/>
            <person name="Noel B."/>
            <person name="Policriti A."/>
            <person name="Clepet C."/>
            <person name="Casagrande A."/>
            <person name="Choisne N."/>
            <person name="Aubourg S."/>
            <person name="Vitulo N."/>
            <person name="Jubin C."/>
            <person name="Vezzi A."/>
            <person name="Legeai F."/>
            <person name="Hugueney P."/>
            <person name="Dasilva C."/>
            <person name="Horner D."/>
            <person name="Mica E."/>
            <person name="Jublot D."/>
            <person name="Poulain J."/>
            <person name="Bruyere C."/>
            <person name="Billault A."/>
            <person name="Segurens B."/>
            <person name="Gouyvenoux M."/>
            <person name="Ugarte E."/>
            <person name="Cattonaro F."/>
            <person name="Anthouard V."/>
            <person name="Vico V."/>
            <person name="Del Fabbro C."/>
            <person name="Alaux M."/>
            <person name="Di Gaspero G."/>
            <person name="Dumas V."/>
            <person name="Felice N."/>
            <person name="Paillard S."/>
            <person name="Juman I."/>
            <person name="Moroldo M."/>
            <person name="Scalabrin S."/>
            <person name="Canaguier A."/>
            <person name="Le Clainche I."/>
            <person name="Malacrida G."/>
            <person name="Durand E."/>
            <person name="Pesole G."/>
            <person name="Laucou V."/>
            <person name="Chatelet P."/>
            <person name="Merdinoglu D."/>
            <person name="Delledonne M."/>
            <person name="Pezzotti M."/>
            <person name="Lecharny A."/>
            <person name="Scarpelli C."/>
            <person name="Artiguenave F."/>
            <person name="Pe M.E."/>
            <person name="Valle G."/>
            <person name="Morgante M."/>
            <person name="Caboche M."/>
            <person name="Adam-Blondon A.-F."/>
            <person name="Weissenbach J."/>
            <person name="Quetier F."/>
            <person name="Wincker P."/>
        </authorList>
    </citation>
    <scope>NUCLEOTIDE SEQUENCE [LARGE SCALE GENOMIC DNA]</scope>
    <source>
        <strain evidence="3">cv. Pinot noir / PN40024</strain>
    </source>
</reference>
<organism evidence="2 3">
    <name type="scientific">Vitis vinifera</name>
    <name type="common">Grape</name>
    <dbReference type="NCBI Taxonomy" id="29760"/>
    <lineage>
        <taxon>Eukaryota</taxon>
        <taxon>Viridiplantae</taxon>
        <taxon>Streptophyta</taxon>
        <taxon>Embryophyta</taxon>
        <taxon>Tracheophyta</taxon>
        <taxon>Spermatophyta</taxon>
        <taxon>Magnoliopsida</taxon>
        <taxon>eudicotyledons</taxon>
        <taxon>Gunneridae</taxon>
        <taxon>Pentapetalae</taxon>
        <taxon>rosids</taxon>
        <taxon>Vitales</taxon>
        <taxon>Vitaceae</taxon>
        <taxon>Viteae</taxon>
        <taxon>Vitis</taxon>
    </lineage>
</organism>
<dbReference type="STRING" id="29760.F6H576"/>
<dbReference type="InParanoid" id="F6H576"/>
<gene>
    <name evidence="2" type="ordered locus">VIT_12s0028g01020</name>
</gene>
<feature type="signal peptide" evidence="1">
    <location>
        <begin position="1"/>
        <end position="16"/>
    </location>
</feature>
<dbReference type="AlphaFoldDB" id="F6H576"/>
<dbReference type="HOGENOM" id="CLU_3176447_0_0_1"/>
<evidence type="ECO:0000256" key="1">
    <source>
        <dbReference type="SAM" id="SignalP"/>
    </source>
</evidence>
<sequence length="47" mass="5305">MTTLIHVILVLEVILTSRDVALRYRCGMNRIEGYPKLARLSSTVTSN</sequence>
<evidence type="ECO:0000313" key="2">
    <source>
        <dbReference type="EMBL" id="CCB47444.1"/>
    </source>
</evidence>
<evidence type="ECO:0000313" key="3">
    <source>
        <dbReference type="Proteomes" id="UP000009183"/>
    </source>
</evidence>
<dbReference type="EMBL" id="FN595235">
    <property type="protein sequence ID" value="CCB47444.1"/>
    <property type="molecule type" value="Genomic_DNA"/>
</dbReference>
<keyword evidence="1" id="KW-0732">Signal</keyword>
<protein>
    <submittedName>
        <fullName evidence="2">Uncharacterized protein</fullName>
    </submittedName>
</protein>
<dbReference type="PaxDb" id="29760-VIT_12s0028g01020.t01"/>
<name>F6H576_VITVI</name>
<feature type="chain" id="PRO_5003335365" evidence="1">
    <location>
        <begin position="17"/>
        <end position="47"/>
    </location>
</feature>
<accession>F6H576</accession>